<dbReference type="EMBL" id="CP013067">
    <property type="protein sequence ID" value="ALP41153.1"/>
    <property type="molecule type" value="Genomic_DNA"/>
</dbReference>
<evidence type="ECO:0000256" key="2">
    <source>
        <dbReference type="ARBA" id="ARBA00004429"/>
    </source>
</evidence>
<dbReference type="PATRIC" id="fig|652.5.peg.3854"/>
<keyword evidence="6" id="KW-1003">Cell membrane</keyword>
<name>A0A0S2SHH6_9GAMM</name>
<keyword evidence="5" id="KW-0813">Transport</keyword>
<evidence type="ECO:0000256" key="6">
    <source>
        <dbReference type="ARBA" id="ARBA00022475"/>
    </source>
</evidence>
<dbReference type="PANTHER" id="PTHR33529:SF7">
    <property type="entry name" value="LIPOPOLYSACCHARIDE EXPORT SYSTEM PERMEASE PROTEIN LPTF"/>
    <property type="match status" value="1"/>
</dbReference>
<evidence type="ECO:0000256" key="1">
    <source>
        <dbReference type="ARBA" id="ARBA00002265"/>
    </source>
</evidence>
<feature type="transmembrane region" description="Helical" evidence="12">
    <location>
        <begin position="336"/>
        <end position="358"/>
    </location>
</feature>
<dbReference type="Pfam" id="PF03739">
    <property type="entry name" value="LptF_LptG"/>
    <property type="match status" value="1"/>
</dbReference>
<dbReference type="PANTHER" id="PTHR33529">
    <property type="entry name" value="SLR0882 PROTEIN-RELATED"/>
    <property type="match status" value="1"/>
</dbReference>
<organism evidence="13 14">
    <name type="scientific">Aeromonas schubertii</name>
    <dbReference type="NCBI Taxonomy" id="652"/>
    <lineage>
        <taxon>Bacteria</taxon>
        <taxon>Pseudomonadati</taxon>
        <taxon>Pseudomonadota</taxon>
        <taxon>Gammaproteobacteria</taxon>
        <taxon>Aeromonadales</taxon>
        <taxon>Aeromonadaceae</taxon>
        <taxon>Aeromonas</taxon>
    </lineage>
</organism>
<evidence type="ECO:0000256" key="4">
    <source>
        <dbReference type="ARBA" id="ARBA00014213"/>
    </source>
</evidence>
<dbReference type="GO" id="GO:0015920">
    <property type="term" value="P:lipopolysaccharide transport"/>
    <property type="evidence" value="ECO:0007669"/>
    <property type="project" value="TreeGrafter"/>
</dbReference>
<keyword evidence="7" id="KW-0997">Cell inner membrane</keyword>
<dbReference type="KEGG" id="asr:WL1483_1734"/>
<comment type="function">
    <text evidence="1">Part of the ABC transporter complex LptBFG involved in the translocation of lipopolysaccharide (LPS) from the inner membrane to the outer membrane.</text>
</comment>
<dbReference type="Proteomes" id="UP000058114">
    <property type="component" value="Chromosome"/>
</dbReference>
<accession>A0A0S2SHH6</accession>
<dbReference type="STRING" id="652.WL1483_1734"/>
<evidence type="ECO:0000256" key="3">
    <source>
        <dbReference type="ARBA" id="ARBA00007725"/>
    </source>
</evidence>
<feature type="transmembrane region" description="Helical" evidence="12">
    <location>
        <begin position="303"/>
        <end position="324"/>
    </location>
</feature>
<evidence type="ECO:0000256" key="8">
    <source>
        <dbReference type="ARBA" id="ARBA00022692"/>
    </source>
</evidence>
<comment type="similarity">
    <text evidence="3">Belongs to the LptF/LptG family.</text>
</comment>
<reference evidence="14" key="1">
    <citation type="submission" date="2015-10" db="EMBL/GenBank/DDBJ databases">
        <title>Complete Genome Sequence of Aeromonas schubertii strain WL1483.</title>
        <authorList>
            <person name="Liu L."/>
        </authorList>
    </citation>
    <scope>NUCLEOTIDE SEQUENCE [LARGE SCALE GENOMIC DNA]</scope>
    <source>
        <strain evidence="14">WL1483</strain>
    </source>
</reference>
<dbReference type="InterPro" id="IPR005495">
    <property type="entry name" value="LptG/LptF_permease"/>
</dbReference>
<keyword evidence="10 12" id="KW-0472">Membrane</keyword>
<protein>
    <recommendedName>
        <fullName evidence="4">Lipopolysaccharide export system permease protein LptF</fullName>
    </recommendedName>
</protein>
<dbReference type="RefSeq" id="WP_050667702.1">
    <property type="nucleotide sequence ID" value="NZ_CDDB01000088.1"/>
</dbReference>
<comment type="subunit">
    <text evidence="11">Component of the lipopolysaccharide transport and assembly complex. The LptBFG transporter is composed of two ATP-binding proteins (LptB) and two transmembrane proteins (LptF and LptG).</text>
</comment>
<dbReference type="GO" id="GO:0043190">
    <property type="term" value="C:ATP-binding cassette (ABC) transporter complex"/>
    <property type="evidence" value="ECO:0007669"/>
    <property type="project" value="InterPro"/>
</dbReference>
<evidence type="ECO:0000313" key="13">
    <source>
        <dbReference type="EMBL" id="ALP41153.1"/>
    </source>
</evidence>
<comment type="subcellular location">
    <subcellularLocation>
        <location evidence="2">Cell inner membrane</location>
        <topology evidence="2">Multi-pass membrane protein</topology>
    </subcellularLocation>
</comment>
<evidence type="ECO:0000256" key="10">
    <source>
        <dbReference type="ARBA" id="ARBA00023136"/>
    </source>
</evidence>
<feature type="transmembrane region" description="Helical" evidence="12">
    <location>
        <begin position="104"/>
        <end position="123"/>
    </location>
</feature>
<sequence>MSVIVFRYLFKETLKTQLAVLFVLLLIFVSQQFIKIISDAAEGSVPTQLVSTLLWLNLPNMALLMLPISLFLAILFAHGRFYAESELTVMHAVGFSHRFVMRNAMILALVTALVAVANTLWVAPYAKEREYQVMDQFKSDPGVSLLQEGRFLELDKGRSVAYIQELNGRGTELGKVFLLQHGEGSTPPSLVVADTGEITIDKEGLQWLTLKDGTRYEGNFSGKAFRISDFGSYGVVIRQRDLETSQRKSSAKSTDELLRGDLDNELMAELQWRLSLPLSIPVLTFLVVPLARVNPRQGRYAKLLPSILLYLSYFLLLSAGRSAIASGSLPHWPGMFLIPLAYLLFIGLPLNLQGTAWWNRTKVKWLQRAKA</sequence>
<gene>
    <name evidence="13" type="primary">lptF</name>
    <name evidence="13" type="ORF">WL1483_1734</name>
</gene>
<dbReference type="GO" id="GO:0055085">
    <property type="term" value="P:transmembrane transport"/>
    <property type="evidence" value="ECO:0007669"/>
    <property type="project" value="InterPro"/>
</dbReference>
<reference evidence="13 14" key="2">
    <citation type="journal article" date="2016" name="Genome Announc.">
        <title>Complete Genome Sequence of the Highly Virulent Aeromonas schubertii Strain WL1483, Isolated from Diseased Snakehead Fish (Channa argus) in China.</title>
        <authorList>
            <person name="Liu L."/>
            <person name="Li N."/>
            <person name="Zhang D."/>
            <person name="Fu X."/>
            <person name="Shi C."/>
            <person name="Lin Q."/>
            <person name="Hao G."/>
        </authorList>
    </citation>
    <scope>NUCLEOTIDE SEQUENCE [LARGE SCALE GENOMIC DNA]</scope>
    <source>
        <strain evidence="13 14">WL1483</strain>
    </source>
</reference>
<evidence type="ECO:0000256" key="12">
    <source>
        <dbReference type="SAM" id="Phobius"/>
    </source>
</evidence>
<evidence type="ECO:0000256" key="11">
    <source>
        <dbReference type="ARBA" id="ARBA00026081"/>
    </source>
</evidence>
<keyword evidence="9 12" id="KW-1133">Transmembrane helix</keyword>
<evidence type="ECO:0000256" key="7">
    <source>
        <dbReference type="ARBA" id="ARBA00022519"/>
    </source>
</evidence>
<dbReference type="AlphaFoldDB" id="A0A0S2SHH6"/>
<evidence type="ECO:0000256" key="9">
    <source>
        <dbReference type="ARBA" id="ARBA00022989"/>
    </source>
</evidence>
<evidence type="ECO:0000256" key="5">
    <source>
        <dbReference type="ARBA" id="ARBA00022448"/>
    </source>
</evidence>
<proteinExistence type="inferred from homology"/>
<keyword evidence="8 12" id="KW-0812">Transmembrane</keyword>
<dbReference type="NCBIfam" id="TIGR04407">
    <property type="entry name" value="LptF_YjgP"/>
    <property type="match status" value="1"/>
</dbReference>
<feature type="transmembrane region" description="Helical" evidence="12">
    <location>
        <begin position="272"/>
        <end position="291"/>
    </location>
</feature>
<evidence type="ECO:0000313" key="14">
    <source>
        <dbReference type="Proteomes" id="UP000058114"/>
    </source>
</evidence>
<feature type="transmembrane region" description="Helical" evidence="12">
    <location>
        <begin position="64"/>
        <end position="83"/>
    </location>
</feature>
<dbReference type="InterPro" id="IPR030922">
    <property type="entry name" value="LptF"/>
</dbReference>